<dbReference type="Proteomes" id="UP000266677">
    <property type="component" value="Unassembled WGS sequence"/>
</dbReference>
<gene>
    <name evidence="3" type="ORF">D5S18_16490</name>
</gene>
<feature type="transmembrane region" description="Helical" evidence="1">
    <location>
        <begin position="6"/>
        <end position="33"/>
    </location>
</feature>
<feature type="domain" description="Low molecular weight protein antigen 6 PH" evidence="2">
    <location>
        <begin position="34"/>
        <end position="104"/>
    </location>
</feature>
<sequence length="132" mass="14480">MVLFFSVFFFFAGWPLGLWWLLLIPVAGVVWVARTRTVLSESGLELRRVFGSRHVGWAQLKGVSIPKRGFVRAHLTDGSTVKLPAVTYDRLRDLIAASHGRIPDLFAAEEAARDAAANAAAEDDKDAAADDK</sequence>
<dbReference type="OrthoDB" id="5190396at2"/>
<protein>
    <submittedName>
        <fullName evidence="3">PH domain-containing protein</fullName>
    </submittedName>
</protein>
<dbReference type="EMBL" id="QZFU01000019">
    <property type="protein sequence ID" value="RJO75326.1"/>
    <property type="molecule type" value="Genomic_DNA"/>
</dbReference>
<keyword evidence="1" id="KW-0812">Transmembrane</keyword>
<keyword evidence="1" id="KW-1133">Transmembrane helix</keyword>
<keyword evidence="4" id="KW-1185">Reference proteome</keyword>
<evidence type="ECO:0000256" key="1">
    <source>
        <dbReference type="SAM" id="Phobius"/>
    </source>
</evidence>
<evidence type="ECO:0000259" key="2">
    <source>
        <dbReference type="Pfam" id="PF10756"/>
    </source>
</evidence>
<organism evidence="3 4">
    <name type="scientific">Nocardia panacis</name>
    <dbReference type="NCBI Taxonomy" id="2340916"/>
    <lineage>
        <taxon>Bacteria</taxon>
        <taxon>Bacillati</taxon>
        <taxon>Actinomycetota</taxon>
        <taxon>Actinomycetes</taxon>
        <taxon>Mycobacteriales</taxon>
        <taxon>Nocardiaceae</taxon>
        <taxon>Nocardia</taxon>
    </lineage>
</organism>
<dbReference type="Pfam" id="PF10756">
    <property type="entry name" value="bPH_6"/>
    <property type="match status" value="1"/>
</dbReference>
<dbReference type="InterPro" id="IPR019692">
    <property type="entry name" value="CFP-6_PH"/>
</dbReference>
<keyword evidence="1" id="KW-0472">Membrane</keyword>
<accession>A0A3A4KMS0</accession>
<proteinExistence type="predicted"/>
<name>A0A3A4KMS0_9NOCA</name>
<comment type="caution">
    <text evidence="3">The sequence shown here is derived from an EMBL/GenBank/DDBJ whole genome shotgun (WGS) entry which is preliminary data.</text>
</comment>
<evidence type="ECO:0000313" key="4">
    <source>
        <dbReference type="Proteomes" id="UP000266677"/>
    </source>
</evidence>
<reference evidence="3 4" key="1">
    <citation type="submission" date="2018-09" db="EMBL/GenBank/DDBJ databases">
        <title>YIM PH21274 draft genome.</title>
        <authorList>
            <person name="Miao C."/>
        </authorList>
    </citation>
    <scope>NUCLEOTIDE SEQUENCE [LARGE SCALE GENOMIC DNA]</scope>
    <source>
        <strain evidence="3 4">YIM PH 21724</strain>
    </source>
</reference>
<evidence type="ECO:0000313" key="3">
    <source>
        <dbReference type="EMBL" id="RJO75326.1"/>
    </source>
</evidence>
<dbReference type="AlphaFoldDB" id="A0A3A4KMS0"/>